<evidence type="ECO:0000313" key="2">
    <source>
        <dbReference type="EMBL" id="GEP04480.1"/>
    </source>
</evidence>
<reference evidence="3" key="1">
    <citation type="journal article" date="2014" name="Int. J. Syst. Evol. Microbiol.">
        <title>Complete genome of a new Firmicutes species belonging to the dominant human colonic microbiota ('Ruminococcus bicirculans') reveals two chromosomes and a selective capacity to utilize plant glucans.</title>
        <authorList>
            <consortium name="NISC Comparative Sequencing Program"/>
            <person name="Wegmann U."/>
            <person name="Louis P."/>
            <person name="Goesmann A."/>
            <person name="Henrissat B."/>
            <person name="Duncan S.H."/>
            <person name="Flint H.J."/>
        </authorList>
    </citation>
    <scope>NUCLEOTIDE SEQUENCE</scope>
    <source>
        <strain evidence="3">NBRC 107715</strain>
    </source>
</reference>
<dbReference type="OrthoDB" id="1364128at2"/>
<dbReference type="PANTHER" id="PTHR39332">
    <property type="entry name" value="BLL4707 PROTEIN"/>
    <property type="match status" value="1"/>
</dbReference>
<feature type="signal peptide" evidence="1">
    <location>
        <begin position="1"/>
        <end position="24"/>
    </location>
</feature>
<dbReference type="EMBL" id="BJZU01000046">
    <property type="protein sequence ID" value="GEP04480.1"/>
    <property type="molecule type" value="Genomic_DNA"/>
</dbReference>
<accession>A0A512J3G8</accession>
<comment type="caution">
    <text evidence="2">The sequence shown here is derived from an EMBL/GenBank/DDBJ whole genome shotgun (WGS) entry which is preliminary data.</text>
</comment>
<proteinExistence type="predicted"/>
<name>A0A512J3G8_9HYPH</name>
<dbReference type="PANTHER" id="PTHR39332:SF7">
    <property type="entry name" value="SRPBCC FAMILY PROTEIN"/>
    <property type="match status" value="1"/>
</dbReference>
<reference evidence="2 4" key="3">
    <citation type="submission" date="2019-07" db="EMBL/GenBank/DDBJ databases">
        <title>Whole genome shotgun sequence of Methylobacterium oxalidis NBRC 107715.</title>
        <authorList>
            <person name="Hosoyama A."/>
            <person name="Uohara A."/>
            <person name="Ohji S."/>
            <person name="Ichikawa N."/>
        </authorList>
    </citation>
    <scope>NUCLEOTIDE SEQUENCE [LARGE SCALE GENOMIC DNA]</scope>
    <source>
        <strain evidence="2 4">NBRC 107715</strain>
    </source>
</reference>
<dbReference type="Proteomes" id="UP000321960">
    <property type="component" value="Unassembled WGS sequence"/>
</dbReference>
<gene>
    <name evidence="3" type="ORF">GCM10007888_31400</name>
    <name evidence="2" type="ORF">MOX02_25180</name>
</gene>
<evidence type="ECO:0000313" key="5">
    <source>
        <dbReference type="Proteomes" id="UP001156856"/>
    </source>
</evidence>
<dbReference type="Gene3D" id="3.30.530.20">
    <property type="match status" value="1"/>
</dbReference>
<evidence type="ECO:0000256" key="1">
    <source>
        <dbReference type="SAM" id="SignalP"/>
    </source>
</evidence>
<evidence type="ECO:0000313" key="3">
    <source>
        <dbReference type="EMBL" id="GLS64759.1"/>
    </source>
</evidence>
<reference evidence="3" key="4">
    <citation type="submission" date="2023-01" db="EMBL/GenBank/DDBJ databases">
        <title>Draft genome sequence of Methylobacterium oxalidis strain NBRC 107715.</title>
        <authorList>
            <person name="Sun Q."/>
            <person name="Mori K."/>
        </authorList>
    </citation>
    <scope>NUCLEOTIDE SEQUENCE</scope>
    <source>
        <strain evidence="3">NBRC 107715</strain>
    </source>
</reference>
<keyword evidence="5" id="KW-1185">Reference proteome</keyword>
<dbReference type="EMBL" id="BSPK01000053">
    <property type="protein sequence ID" value="GLS64759.1"/>
    <property type="molecule type" value="Genomic_DNA"/>
</dbReference>
<sequence>MTREILRPLALSALLLGAAAPAHALDVQKATTIAAAPAKVWQTIGDFCGIGTWHPAVETCTPSEKDGKAIRTLKLKGGGAIVEEQTSRDDKVMSYSYAILESPLPVSDYTSTLAVAPEGAGSKVTWEGRFSAKGVPDAVARDVIEGIYDAGLKGIAEKAK</sequence>
<dbReference type="InterPro" id="IPR023393">
    <property type="entry name" value="START-like_dom_sf"/>
</dbReference>
<dbReference type="SUPFAM" id="SSF55961">
    <property type="entry name" value="Bet v1-like"/>
    <property type="match status" value="1"/>
</dbReference>
<dbReference type="Proteomes" id="UP001156856">
    <property type="component" value="Unassembled WGS sequence"/>
</dbReference>
<keyword evidence="1" id="KW-0732">Signal</keyword>
<evidence type="ECO:0000313" key="4">
    <source>
        <dbReference type="Proteomes" id="UP000321960"/>
    </source>
</evidence>
<feature type="chain" id="PRO_5021983052" evidence="1">
    <location>
        <begin position="25"/>
        <end position="160"/>
    </location>
</feature>
<dbReference type="RefSeq" id="WP_147026107.1">
    <property type="nucleotide sequence ID" value="NZ_BJZU01000046.1"/>
</dbReference>
<protein>
    <submittedName>
        <fullName evidence="2">MxaD family protein</fullName>
    </submittedName>
</protein>
<reference evidence="5" key="2">
    <citation type="journal article" date="2019" name="Int. J. Syst. Evol. Microbiol.">
        <title>The Global Catalogue of Microorganisms (GCM) 10K type strain sequencing project: providing services to taxonomists for standard genome sequencing and annotation.</title>
        <authorList>
            <consortium name="The Broad Institute Genomics Platform"/>
            <consortium name="The Broad Institute Genome Sequencing Center for Infectious Disease"/>
            <person name="Wu L."/>
            <person name="Ma J."/>
        </authorList>
    </citation>
    <scope>NUCLEOTIDE SEQUENCE [LARGE SCALE GENOMIC DNA]</scope>
    <source>
        <strain evidence="5">NBRC 107715</strain>
    </source>
</reference>
<dbReference type="Pfam" id="PF10604">
    <property type="entry name" value="Polyketide_cyc2"/>
    <property type="match status" value="1"/>
</dbReference>
<dbReference type="InterPro" id="IPR019587">
    <property type="entry name" value="Polyketide_cyclase/dehydratase"/>
</dbReference>
<organism evidence="2 4">
    <name type="scientific">Methylobacterium oxalidis</name>
    <dbReference type="NCBI Taxonomy" id="944322"/>
    <lineage>
        <taxon>Bacteria</taxon>
        <taxon>Pseudomonadati</taxon>
        <taxon>Pseudomonadota</taxon>
        <taxon>Alphaproteobacteria</taxon>
        <taxon>Hyphomicrobiales</taxon>
        <taxon>Methylobacteriaceae</taxon>
        <taxon>Methylobacterium</taxon>
    </lineage>
</organism>
<dbReference type="AlphaFoldDB" id="A0A512J3G8"/>
<dbReference type="CDD" id="cd07821">
    <property type="entry name" value="PYR_PYL_RCAR_like"/>
    <property type="match status" value="1"/>
</dbReference>